<dbReference type="Pfam" id="PF23058">
    <property type="entry name" value="RBD_ZCCHC3_2nd"/>
    <property type="match status" value="1"/>
</dbReference>
<feature type="region of interest" description="Disordered" evidence="1">
    <location>
        <begin position="1"/>
        <end position="38"/>
    </location>
</feature>
<dbReference type="Proteomes" id="UP000228934">
    <property type="component" value="Unassembled WGS sequence"/>
</dbReference>
<dbReference type="PANTHER" id="PTHR22639">
    <property type="entry name" value="GAG-RELATED PROTEIN"/>
    <property type="match status" value="1"/>
</dbReference>
<dbReference type="InterPro" id="IPR042509">
    <property type="entry name" value="ZCCHC3"/>
</dbReference>
<evidence type="ECO:0000313" key="4">
    <source>
        <dbReference type="EMBL" id="PIO12297.1"/>
    </source>
</evidence>
<dbReference type="InterPro" id="IPR057810">
    <property type="entry name" value="RBD_ZCCHC3_1st"/>
</dbReference>
<dbReference type="Pfam" id="PF23057">
    <property type="entry name" value="RBD_ZCCHC3_1st"/>
    <property type="match status" value="1"/>
</dbReference>
<sequence>MRPGVMQDPGEDPGGGPLDRPQPVDDTGPGPRKDESLSAFRRRVIETLKRIEKEEEKLVALKNEFKKKKQICAKVFSKKRPALRPELKDLEQALRKQKELVSSLKENSGAFKEKYKNEERFSQMRRGAASCMEGEETSEEMPVQTAESEKVGPEDEPSSSTPQTSAEPSMVEAPVLFTPQQCGTSEQEVEGSRMLDFINKLECTPGVVSQDGEEKMDAVPSPVEERPVERQGAGTVCVQDDGVNFNDNVLAEGCSAAGSQPRPIDNTQHAITSVNNCQLQSAERSMDNTETLPGPGTVAVPVNGGGDAGCSSATTFQESAAAMTVIDPRKKTVCSGEGPASANRKTAISADSDSLPAGLIVSKDKTANAAGVRKTYASVAATGSGKGQQAGRKHENVLSSSMFKRRNVVQLRWEGGGIPPHRRTVVDKILQMGFTPTDIFALISTAGSYEYDLSFIRPESLDIFWEKCEHVCRGLPDWKGLIPKLVSRQPLIKMVTILVRNESIPQGDLSVWLRRYGDVLSPLKKIVDDRGIWTGGWSVQLKFKVVDNVVQHLPSSAFLGRDRLTIFYPGQPKLSNKCGDKGHLASSCPVMKSSLCQGIRHLAKDCNIIRCNLCNAVGHPYSQCPKAMHNNPELMREFFRMDMEDARSSAAGVP</sequence>
<evidence type="ECO:0000259" key="3">
    <source>
        <dbReference type="Pfam" id="PF23058"/>
    </source>
</evidence>
<gene>
    <name evidence="4" type="ORF">AB205_0180360</name>
</gene>
<feature type="domain" description="Zinc finger CCHC" evidence="2">
    <location>
        <begin position="406"/>
        <end position="480"/>
    </location>
</feature>
<feature type="non-terminal residue" evidence="4">
    <location>
        <position position="654"/>
    </location>
</feature>
<dbReference type="InterPro" id="IPR057811">
    <property type="entry name" value="RBD_ZCCHC3_2nd"/>
</dbReference>
<evidence type="ECO:0008006" key="6">
    <source>
        <dbReference type="Google" id="ProtNLM"/>
    </source>
</evidence>
<evidence type="ECO:0000313" key="5">
    <source>
        <dbReference type="Proteomes" id="UP000228934"/>
    </source>
</evidence>
<protein>
    <recommendedName>
        <fullName evidence="6">CCHC-type domain-containing protein</fullName>
    </recommendedName>
</protein>
<feature type="domain" description="Zinc finger CCHC" evidence="3">
    <location>
        <begin position="497"/>
        <end position="568"/>
    </location>
</feature>
<feature type="compositionally biased region" description="Polar residues" evidence="1">
    <location>
        <begin position="158"/>
        <end position="167"/>
    </location>
</feature>
<reference evidence="5" key="1">
    <citation type="journal article" date="2017" name="Nat. Commun.">
        <title>The North American bullfrog draft genome provides insight into hormonal regulation of long noncoding RNA.</title>
        <authorList>
            <person name="Hammond S.A."/>
            <person name="Warren R.L."/>
            <person name="Vandervalk B.P."/>
            <person name="Kucuk E."/>
            <person name="Khan H."/>
            <person name="Gibb E.A."/>
            <person name="Pandoh P."/>
            <person name="Kirk H."/>
            <person name="Zhao Y."/>
            <person name="Jones M."/>
            <person name="Mungall A.J."/>
            <person name="Coope R."/>
            <person name="Pleasance S."/>
            <person name="Moore R.A."/>
            <person name="Holt R.A."/>
            <person name="Round J.M."/>
            <person name="Ohora S."/>
            <person name="Walle B.V."/>
            <person name="Veldhoen N."/>
            <person name="Helbing C.C."/>
            <person name="Birol I."/>
        </authorList>
    </citation>
    <scope>NUCLEOTIDE SEQUENCE [LARGE SCALE GENOMIC DNA]</scope>
</reference>
<feature type="region of interest" description="Disordered" evidence="1">
    <location>
        <begin position="126"/>
        <end position="169"/>
    </location>
</feature>
<proteinExistence type="predicted"/>
<dbReference type="EMBL" id="KZ060438">
    <property type="protein sequence ID" value="PIO12297.1"/>
    <property type="molecule type" value="Genomic_DNA"/>
</dbReference>
<dbReference type="AlphaFoldDB" id="A0A2G9Q9L1"/>
<dbReference type="PANTHER" id="PTHR22639:SF10">
    <property type="match status" value="1"/>
</dbReference>
<accession>A0A2G9Q9L1</accession>
<dbReference type="OrthoDB" id="3863715at2759"/>
<dbReference type="GO" id="GO:0003690">
    <property type="term" value="F:double-stranded DNA binding"/>
    <property type="evidence" value="ECO:0007669"/>
    <property type="project" value="InterPro"/>
</dbReference>
<organism evidence="4 5">
    <name type="scientific">Aquarana catesbeiana</name>
    <name type="common">American bullfrog</name>
    <name type="synonym">Rana catesbeiana</name>
    <dbReference type="NCBI Taxonomy" id="8400"/>
    <lineage>
        <taxon>Eukaryota</taxon>
        <taxon>Metazoa</taxon>
        <taxon>Chordata</taxon>
        <taxon>Craniata</taxon>
        <taxon>Vertebrata</taxon>
        <taxon>Euteleostomi</taxon>
        <taxon>Amphibia</taxon>
        <taxon>Batrachia</taxon>
        <taxon>Anura</taxon>
        <taxon>Neobatrachia</taxon>
        <taxon>Ranoidea</taxon>
        <taxon>Ranidae</taxon>
        <taxon>Aquarana</taxon>
    </lineage>
</organism>
<name>A0A2G9Q9L1_AQUCT</name>
<dbReference type="GO" id="GO:0003723">
    <property type="term" value="F:RNA binding"/>
    <property type="evidence" value="ECO:0007669"/>
    <property type="project" value="InterPro"/>
</dbReference>
<keyword evidence="5" id="KW-1185">Reference proteome</keyword>
<dbReference type="GO" id="GO:0002218">
    <property type="term" value="P:activation of innate immune response"/>
    <property type="evidence" value="ECO:0007669"/>
    <property type="project" value="InterPro"/>
</dbReference>
<evidence type="ECO:0000256" key="1">
    <source>
        <dbReference type="SAM" id="MobiDB-lite"/>
    </source>
</evidence>
<evidence type="ECO:0000259" key="2">
    <source>
        <dbReference type="Pfam" id="PF23057"/>
    </source>
</evidence>